<reference evidence="2 3" key="1">
    <citation type="journal article" date="2019" name="Int. J. Syst. Evol. Microbiol.">
        <title>The Global Catalogue of Microorganisms (GCM) 10K type strain sequencing project: providing services to taxonomists for standard genome sequencing and annotation.</title>
        <authorList>
            <consortium name="The Broad Institute Genomics Platform"/>
            <consortium name="The Broad Institute Genome Sequencing Center for Infectious Disease"/>
            <person name="Wu L."/>
            <person name="Ma J."/>
        </authorList>
    </citation>
    <scope>NUCLEOTIDE SEQUENCE [LARGE SCALE GENOMIC DNA]</scope>
    <source>
        <strain evidence="2 3">JCM 13249</strain>
    </source>
</reference>
<proteinExistence type="predicted"/>
<protein>
    <recommendedName>
        <fullName evidence="1">AB hydrolase-1 domain-containing protein</fullName>
    </recommendedName>
</protein>
<evidence type="ECO:0000313" key="3">
    <source>
        <dbReference type="Proteomes" id="UP001500655"/>
    </source>
</evidence>
<dbReference type="PANTHER" id="PTHR43798">
    <property type="entry name" value="MONOACYLGLYCEROL LIPASE"/>
    <property type="match status" value="1"/>
</dbReference>
<comment type="caution">
    <text evidence="2">The sequence shown here is derived from an EMBL/GenBank/DDBJ whole genome shotgun (WGS) entry which is preliminary data.</text>
</comment>
<dbReference type="Gene3D" id="3.40.50.1820">
    <property type="entry name" value="alpha/beta hydrolase"/>
    <property type="match status" value="1"/>
</dbReference>
<organism evidence="2 3">
    <name type="scientific">Luedemannella helvata</name>
    <dbReference type="NCBI Taxonomy" id="349315"/>
    <lineage>
        <taxon>Bacteria</taxon>
        <taxon>Bacillati</taxon>
        <taxon>Actinomycetota</taxon>
        <taxon>Actinomycetes</taxon>
        <taxon>Micromonosporales</taxon>
        <taxon>Micromonosporaceae</taxon>
        <taxon>Luedemannella</taxon>
    </lineage>
</organism>
<dbReference type="SUPFAM" id="SSF53474">
    <property type="entry name" value="alpha/beta-Hydrolases"/>
    <property type="match status" value="1"/>
</dbReference>
<accession>A0ABN2KW21</accession>
<dbReference type="Proteomes" id="UP001500655">
    <property type="component" value="Unassembled WGS sequence"/>
</dbReference>
<dbReference type="InterPro" id="IPR029058">
    <property type="entry name" value="AB_hydrolase_fold"/>
</dbReference>
<evidence type="ECO:0000313" key="2">
    <source>
        <dbReference type="EMBL" id="GAA1767061.1"/>
    </source>
</evidence>
<dbReference type="Pfam" id="PF00561">
    <property type="entry name" value="Abhydrolase_1"/>
    <property type="match status" value="1"/>
</dbReference>
<name>A0ABN2KW21_9ACTN</name>
<dbReference type="PANTHER" id="PTHR43798:SF33">
    <property type="entry name" value="HYDROLASE, PUTATIVE (AFU_ORTHOLOGUE AFUA_2G14860)-RELATED"/>
    <property type="match status" value="1"/>
</dbReference>
<keyword evidence="3" id="KW-1185">Reference proteome</keyword>
<feature type="domain" description="AB hydrolase-1" evidence="1">
    <location>
        <begin position="20"/>
        <end position="119"/>
    </location>
</feature>
<dbReference type="InterPro" id="IPR000073">
    <property type="entry name" value="AB_hydrolase_1"/>
</dbReference>
<evidence type="ECO:0000259" key="1">
    <source>
        <dbReference type="Pfam" id="PF00561"/>
    </source>
</evidence>
<dbReference type="EMBL" id="BAAALS010000023">
    <property type="protein sequence ID" value="GAA1767061.1"/>
    <property type="molecule type" value="Genomic_DNA"/>
</dbReference>
<dbReference type="RefSeq" id="WP_344084843.1">
    <property type="nucleotide sequence ID" value="NZ_BAAALS010000023.1"/>
</dbReference>
<sequence length="264" mass="28621">MTAPVAGKILREGVPGGPQVVLVHGLEDGWASWRPIAERLDPRWRAVALDLPWRAGNDYRWRRRDSAAGWLAAGLAGLDHPVDAVVGHSFGATTTMELMAEGRLAPADAAVLICPLYRPPKAPVTWHMLDRSRRNFEAHIRDGVLARLGGRATTIAADVLEGMMAKAVDRVGPTGLLTVFDSFVASADLELEAIAQRVLVVCAGNDPTLVEAAARLLVARIPHADLHVDPAFDHFCHIRRPDAVVRHLHEFVGARQPGVKGSLR</sequence>
<dbReference type="InterPro" id="IPR050266">
    <property type="entry name" value="AB_hydrolase_sf"/>
</dbReference>
<gene>
    <name evidence="2" type="ORF">GCM10009681_42680</name>
</gene>